<sequence length="64" mass="7667">MFYCYADVSMWYVNIKLSEKSQHAHGRSHSAQCVTVFCRYVSTFRWQWGHVICNVIMTPPYFRV</sequence>
<name>A0AAE8XYX6_9CAUD</name>
<keyword evidence="2" id="KW-1185">Reference proteome</keyword>
<evidence type="ECO:0000313" key="1">
    <source>
        <dbReference type="EMBL" id="UBF23205.1"/>
    </source>
</evidence>
<evidence type="ECO:0000313" key="2">
    <source>
        <dbReference type="Proteomes" id="UP000827814"/>
    </source>
</evidence>
<proteinExistence type="predicted"/>
<dbReference type="Proteomes" id="UP000827814">
    <property type="component" value="Segment"/>
</dbReference>
<accession>A0AAE8XYX6</accession>
<reference evidence="1" key="1">
    <citation type="submission" date="2021-05" db="EMBL/GenBank/DDBJ databases">
        <title>Diversity, taxonomy and evolution of archaeal viruses of the class Caudoviricetes.</title>
        <authorList>
            <person name="Liu Y."/>
            <person name="Demina T.A."/>
            <person name="Roux S."/>
            <person name="Aiewsakun P."/>
            <person name="Kazlauskas D."/>
            <person name="Simmonds P."/>
            <person name="Prangishvili D."/>
            <person name="Oksanen H.M."/>
            <person name="Krupovic M."/>
        </authorList>
    </citation>
    <scope>NUCLEOTIDE SEQUENCE</scope>
    <source>
        <strain evidence="1">HATV-2/44</strain>
    </source>
</reference>
<dbReference type="EMBL" id="MZ334525">
    <property type="protein sequence ID" value="UBF23205.1"/>
    <property type="molecule type" value="Genomic_DNA"/>
</dbReference>
<gene>
    <name evidence="1" type="ORF">HATV-2_gp54</name>
</gene>
<protein>
    <submittedName>
        <fullName evidence="1">Uncharacterized protein</fullName>
    </submittedName>
</protein>
<organism evidence="1 2">
    <name type="scientific">Haloarcula tailed virus 2</name>
    <dbReference type="NCBI Taxonomy" id="2877989"/>
    <lineage>
        <taxon>Viruses</taxon>
        <taxon>Duplodnaviria</taxon>
        <taxon>Heunggongvirae</taxon>
        <taxon>Uroviricota</taxon>
        <taxon>Caudoviricetes</taxon>
        <taxon>Thumleimavirales</taxon>
        <taxon>Soleiviridae</taxon>
        <taxon>Eilatmyovirus</taxon>
        <taxon>Eilatmyovirus salis</taxon>
        <taxon>Eilatmyovirus HATV2</taxon>
    </lineage>
</organism>